<dbReference type="Proteomes" id="UP000269097">
    <property type="component" value="Chromosome"/>
</dbReference>
<proteinExistence type="predicted"/>
<dbReference type="KEGG" id="coh:EAV92_03855"/>
<name>A0A3G3K4K7_9BACL</name>
<accession>A0A3G3K4K7</accession>
<keyword evidence="2" id="KW-1185">Reference proteome</keyword>
<dbReference type="EMBL" id="CP033433">
    <property type="protein sequence ID" value="AYQ75475.1"/>
    <property type="molecule type" value="Genomic_DNA"/>
</dbReference>
<dbReference type="AlphaFoldDB" id="A0A3G3K4K7"/>
<sequence>MDALFYWLQMKLVCDSRPGDTAARETAAFFAQILSEDHGLASFDVTSADDAKIYVTYRNSEGTERTVWFDREAAEHMMLNPILSRDEKEKEEKEQGPS</sequence>
<evidence type="ECO:0000313" key="2">
    <source>
        <dbReference type="Proteomes" id="UP000269097"/>
    </source>
</evidence>
<protein>
    <submittedName>
        <fullName evidence="1">Uncharacterized protein</fullName>
    </submittedName>
</protein>
<evidence type="ECO:0000313" key="1">
    <source>
        <dbReference type="EMBL" id="AYQ75475.1"/>
    </source>
</evidence>
<organism evidence="1 2">
    <name type="scientific">Cohnella candidum</name>
    <dbReference type="NCBI Taxonomy" id="2674991"/>
    <lineage>
        <taxon>Bacteria</taxon>
        <taxon>Bacillati</taxon>
        <taxon>Bacillota</taxon>
        <taxon>Bacilli</taxon>
        <taxon>Bacillales</taxon>
        <taxon>Paenibacillaceae</taxon>
        <taxon>Cohnella</taxon>
    </lineage>
</organism>
<reference evidence="1 2" key="1">
    <citation type="submission" date="2018-10" db="EMBL/GenBank/DDBJ databases">
        <title>Genome Sequence of Cohnella sp.</title>
        <authorList>
            <person name="Srinivasan S."/>
            <person name="Kim M.K."/>
        </authorList>
    </citation>
    <scope>NUCLEOTIDE SEQUENCE [LARGE SCALE GENOMIC DNA]</scope>
    <source>
        <strain evidence="1 2">18JY8-7</strain>
    </source>
</reference>
<gene>
    <name evidence="1" type="ORF">EAV92_03855</name>
</gene>